<reference evidence="1 2" key="1">
    <citation type="journal article" date="2022" name="bioRxiv">
        <title>The genome of the oomycete Peronosclerospora sorghi, a cosmopolitan pathogen of maize and sorghum, is inflated with dispersed pseudogenes.</title>
        <authorList>
            <person name="Fletcher K."/>
            <person name="Martin F."/>
            <person name="Isakeit T."/>
            <person name="Cavanaugh K."/>
            <person name="Magill C."/>
            <person name="Michelmore R."/>
        </authorList>
    </citation>
    <scope>NUCLEOTIDE SEQUENCE [LARGE SCALE GENOMIC DNA]</scope>
    <source>
        <strain evidence="1">P6</strain>
    </source>
</reference>
<organism evidence="1 2">
    <name type="scientific">Peronosclerospora sorghi</name>
    <dbReference type="NCBI Taxonomy" id="230839"/>
    <lineage>
        <taxon>Eukaryota</taxon>
        <taxon>Sar</taxon>
        <taxon>Stramenopiles</taxon>
        <taxon>Oomycota</taxon>
        <taxon>Peronosporomycetes</taxon>
        <taxon>Peronosporales</taxon>
        <taxon>Peronosporaceae</taxon>
        <taxon>Peronosclerospora</taxon>
    </lineage>
</organism>
<proteinExistence type="predicted"/>
<dbReference type="Proteomes" id="UP001163321">
    <property type="component" value="Chromosome 5"/>
</dbReference>
<comment type="caution">
    <text evidence="1">The sequence shown here is derived from an EMBL/GenBank/DDBJ whole genome shotgun (WGS) entry which is preliminary data.</text>
</comment>
<dbReference type="EMBL" id="CM047584">
    <property type="protein sequence ID" value="KAI9911952.1"/>
    <property type="molecule type" value="Genomic_DNA"/>
</dbReference>
<evidence type="ECO:0000313" key="1">
    <source>
        <dbReference type="EMBL" id="KAI9911952.1"/>
    </source>
</evidence>
<evidence type="ECO:0000313" key="2">
    <source>
        <dbReference type="Proteomes" id="UP001163321"/>
    </source>
</evidence>
<keyword evidence="2" id="KW-1185">Reference proteome</keyword>
<name>A0ACC0W0H0_9STRA</name>
<protein>
    <submittedName>
        <fullName evidence="1">Uncharacterized protein</fullName>
    </submittedName>
</protein>
<gene>
    <name evidence="1" type="ORF">PsorP6_009632</name>
</gene>
<accession>A0ACC0W0H0</accession>
<sequence>MPHASSITTQKKTQESNPMQESAPLLPKADTLKVLPKDGSSLYLYLLTICSTIGGFLFGYDTGVISGALVLLKTPEVFNLTDLESESVVSSAMAGAIIGAALSSCGNDVFGRRRVILLSSIMFTAGSVFMACSHSFSELLTGRLVVGIAIGFASMTVPLYIAEVSPPNIRGQLVSLNNACITGGQFFAYIFDAMLADVNEGWRYMLGMAAVPAFIQFLGFLVLPETPRYLMSKGRKEEAWDSLVKIRGTMDVSLEFSHVEDEVERDQYEEINIWDELRAPAVIRALILGCFIQALAQLCGINTVMYYGATIIQMAGFTNHTTAIWLSALVSFSNFIFTFVGIYLVERAGRRFLTLGSLAGVFLSLLALGASFYVAEKQSVQVTGVGECAAVSTCFECVANVACGFCSEGSVDPTFGTISPTYTDLCMPGNAAATLEGACSIGNWSFASCPSDSRAPGWVIFVALFVYLAFFASGMGCMPWTINAEIYPLRVRSFAMSLATSVCWVSNLLVSFTFLSIVDQLSVYGAFWLYASIALIGFIYLWKELPETKGLELEEIQLIFERREKRTSSAISGLSTCTHTK</sequence>